<feature type="DNA-binding region" description="HMG box" evidence="7">
    <location>
        <begin position="44"/>
        <end position="114"/>
    </location>
</feature>
<evidence type="ECO:0000313" key="9">
    <source>
        <dbReference type="EMBL" id="VFV27651.1"/>
    </source>
</evidence>
<dbReference type="Gene3D" id="1.10.30.10">
    <property type="entry name" value="High mobility group box domain"/>
    <property type="match status" value="2"/>
</dbReference>
<dbReference type="InterPro" id="IPR009071">
    <property type="entry name" value="HMG_box_dom"/>
</dbReference>
<dbReference type="InterPro" id="IPR050342">
    <property type="entry name" value="HMGB"/>
</dbReference>
<dbReference type="AlphaFoldDB" id="A0A485N2L4"/>
<accession>A0A485N2L4</accession>
<keyword evidence="3" id="KW-0158">Chromosome</keyword>
<keyword evidence="10" id="KW-1185">Reference proteome</keyword>
<evidence type="ECO:0000256" key="1">
    <source>
        <dbReference type="ARBA" id="ARBA00004286"/>
    </source>
</evidence>
<evidence type="ECO:0000259" key="8">
    <source>
        <dbReference type="PROSITE" id="PS50118"/>
    </source>
</evidence>
<dbReference type="GO" id="GO:0006357">
    <property type="term" value="P:regulation of transcription by RNA polymerase II"/>
    <property type="evidence" value="ECO:0007669"/>
    <property type="project" value="TreeGrafter"/>
</dbReference>
<comment type="similarity">
    <text evidence="2">Belongs to the HMGB family.</text>
</comment>
<dbReference type="EMBL" id="CAAGRJ010010198">
    <property type="protein sequence ID" value="VFV27651.1"/>
    <property type="molecule type" value="Genomic_DNA"/>
</dbReference>
<evidence type="ECO:0000256" key="4">
    <source>
        <dbReference type="ARBA" id="ARBA00022737"/>
    </source>
</evidence>
<dbReference type="PROSITE" id="PS50118">
    <property type="entry name" value="HMG_BOX_2"/>
    <property type="match status" value="1"/>
</dbReference>
<gene>
    <name evidence="9" type="ORF">LYPA_23C016728</name>
</gene>
<evidence type="ECO:0000256" key="3">
    <source>
        <dbReference type="ARBA" id="ARBA00022454"/>
    </source>
</evidence>
<protein>
    <submittedName>
        <fullName evidence="9">Hmgb1 protein</fullName>
    </submittedName>
</protein>
<proteinExistence type="inferred from homology"/>
<evidence type="ECO:0000256" key="6">
    <source>
        <dbReference type="ARBA" id="ARBA00023242"/>
    </source>
</evidence>
<comment type="subcellular location">
    <subcellularLocation>
        <location evidence="1">Chromosome</location>
    </subcellularLocation>
</comment>
<dbReference type="GO" id="GO:0005694">
    <property type="term" value="C:chromosome"/>
    <property type="evidence" value="ECO:0007669"/>
    <property type="project" value="UniProtKB-SubCell"/>
</dbReference>
<feature type="domain" description="HMG box" evidence="8">
    <location>
        <begin position="44"/>
        <end position="114"/>
    </location>
</feature>
<name>A0A485N2L4_LYNPA</name>
<keyword evidence="4" id="KW-0677">Repeat</keyword>
<dbReference type="PANTHER" id="PTHR48112:SF12">
    <property type="entry name" value="HIGH MOBILITY GROUP PROTEIN B1-LIKE 1-RELATED"/>
    <property type="match status" value="1"/>
</dbReference>
<evidence type="ECO:0000256" key="2">
    <source>
        <dbReference type="ARBA" id="ARBA00008774"/>
    </source>
</evidence>
<evidence type="ECO:0000256" key="5">
    <source>
        <dbReference type="ARBA" id="ARBA00023125"/>
    </source>
</evidence>
<evidence type="ECO:0000256" key="7">
    <source>
        <dbReference type="PROSITE-ProRule" id="PRU00267"/>
    </source>
</evidence>
<dbReference type="PANTHER" id="PTHR48112">
    <property type="entry name" value="HIGH MOBILITY GROUP PROTEIN DSP1"/>
    <property type="match status" value="1"/>
</dbReference>
<dbReference type="InterPro" id="IPR036910">
    <property type="entry name" value="HMG_box_dom_sf"/>
</dbReference>
<sequence>MSTKEKGKVEDMAKADKAHYEREMKIYIPSKGKTKKKFKDPNVPNRPPLAFLLFCSEYQPKTKGEDAGLSYWCHLLVTLQRNWERCEKTVVDDKQSYDNKAAKLKEKYKKDITA</sequence>
<dbReference type="PRINTS" id="PR00886">
    <property type="entry name" value="HIGHMOBLTY12"/>
</dbReference>
<reference evidence="9 10" key="1">
    <citation type="submission" date="2019-01" db="EMBL/GenBank/DDBJ databases">
        <authorList>
            <person name="Alioto T."/>
            <person name="Alioto T."/>
        </authorList>
    </citation>
    <scope>NUCLEOTIDE SEQUENCE [LARGE SCALE GENOMIC DNA]</scope>
</reference>
<dbReference type="GO" id="GO:0003677">
    <property type="term" value="F:DNA binding"/>
    <property type="evidence" value="ECO:0007669"/>
    <property type="project" value="UniProtKB-UniRule"/>
</dbReference>
<dbReference type="SUPFAM" id="SSF47095">
    <property type="entry name" value="HMG-box"/>
    <property type="match status" value="1"/>
</dbReference>
<dbReference type="GO" id="GO:0005634">
    <property type="term" value="C:nucleus"/>
    <property type="evidence" value="ECO:0007669"/>
    <property type="project" value="UniProtKB-UniRule"/>
</dbReference>
<keyword evidence="6 7" id="KW-0539">Nucleus</keyword>
<organism evidence="9 10">
    <name type="scientific">Lynx pardinus</name>
    <name type="common">Iberian lynx</name>
    <name type="synonym">Felis pardina</name>
    <dbReference type="NCBI Taxonomy" id="191816"/>
    <lineage>
        <taxon>Eukaryota</taxon>
        <taxon>Metazoa</taxon>
        <taxon>Chordata</taxon>
        <taxon>Craniata</taxon>
        <taxon>Vertebrata</taxon>
        <taxon>Euteleostomi</taxon>
        <taxon>Mammalia</taxon>
        <taxon>Eutheria</taxon>
        <taxon>Laurasiatheria</taxon>
        <taxon>Carnivora</taxon>
        <taxon>Feliformia</taxon>
        <taxon>Felidae</taxon>
        <taxon>Felinae</taxon>
        <taxon>Lynx</taxon>
    </lineage>
</organism>
<evidence type="ECO:0000313" key="10">
    <source>
        <dbReference type="Proteomes" id="UP000386466"/>
    </source>
</evidence>
<dbReference type="Pfam" id="PF00505">
    <property type="entry name" value="HMG_box"/>
    <property type="match status" value="1"/>
</dbReference>
<keyword evidence="5 7" id="KW-0238">DNA-binding</keyword>
<dbReference type="Proteomes" id="UP000386466">
    <property type="component" value="Unassembled WGS sequence"/>
</dbReference>